<evidence type="ECO:0000313" key="9">
    <source>
        <dbReference type="EMBL" id="SFM19987.1"/>
    </source>
</evidence>
<protein>
    <submittedName>
        <fullName evidence="9">2,5-diketo-D-gluconate reductase B</fullName>
    </submittedName>
</protein>
<gene>
    <name evidence="9" type="ORF">SAMN02982985_03184</name>
</gene>
<evidence type="ECO:0000256" key="3">
    <source>
        <dbReference type="ARBA" id="ARBA00023002"/>
    </source>
</evidence>
<dbReference type="Gene3D" id="3.20.20.100">
    <property type="entry name" value="NADP-dependent oxidoreductase domain"/>
    <property type="match status" value="1"/>
</dbReference>
<dbReference type="PROSITE" id="PS00062">
    <property type="entry name" value="ALDOKETO_REDUCTASE_2"/>
    <property type="match status" value="1"/>
</dbReference>
<evidence type="ECO:0000313" key="10">
    <source>
        <dbReference type="Proteomes" id="UP000199470"/>
    </source>
</evidence>
<dbReference type="GO" id="GO:0051596">
    <property type="term" value="P:methylglyoxal catabolic process"/>
    <property type="evidence" value="ECO:0007669"/>
    <property type="project" value="TreeGrafter"/>
</dbReference>
<dbReference type="STRING" id="758825.SAMN02982985_03184"/>
<comment type="similarity">
    <text evidence="1">Belongs to the aldo/keto reductase family.</text>
</comment>
<accession>A0A1I4NXE7</accession>
<dbReference type="PANTHER" id="PTHR43827">
    <property type="entry name" value="2,5-DIKETO-D-GLUCONIC ACID REDUCTASE"/>
    <property type="match status" value="1"/>
</dbReference>
<sequence>MSNSIPTIGLGTFRLQGQIVIDSVRDGLAAGYRHIDTAQIYENEAEVGQAIAASGVARGELFVTTKIWIDNLAADKLIPSLKESLRKLRLEQLDLTLIHWPSPNGAVPVAEYMAALAEAKAAGLTRLIGVSNFTNALLRQAIDVVGAAEIATQQVEIHPFLQNRAVVDFARSQAIAITAYMPLAYGKVTQDPVLAAIAARHGVSAAQIALAWSLQQGFVVIPSSTKPANLASNLAVRHIALSADEMAQIAALERNERLANPAGLAPQWDAAA</sequence>
<keyword evidence="10" id="KW-1185">Reference proteome</keyword>
<dbReference type="GO" id="GO:1990002">
    <property type="term" value="F:methylglyoxal reductase (NADPH) (acetol producing) activity"/>
    <property type="evidence" value="ECO:0007669"/>
    <property type="project" value="TreeGrafter"/>
</dbReference>
<evidence type="ECO:0000256" key="5">
    <source>
        <dbReference type="PIRSR" id="PIRSR000097-1"/>
    </source>
</evidence>
<dbReference type="OrthoDB" id="9772407at2"/>
<keyword evidence="2" id="KW-0521">NADP</keyword>
<reference evidence="9 10" key="1">
    <citation type="submission" date="2016-10" db="EMBL/GenBank/DDBJ databases">
        <authorList>
            <person name="de Groot N.N."/>
        </authorList>
    </citation>
    <scope>NUCLEOTIDE SEQUENCE [LARGE SCALE GENOMIC DNA]</scope>
    <source>
        <strain evidence="9 10">ATCC 43154</strain>
    </source>
</reference>
<evidence type="ECO:0000259" key="8">
    <source>
        <dbReference type="Pfam" id="PF00248"/>
    </source>
</evidence>
<dbReference type="InterPro" id="IPR018170">
    <property type="entry name" value="Aldo/ket_reductase_CS"/>
</dbReference>
<evidence type="ECO:0000256" key="2">
    <source>
        <dbReference type="ARBA" id="ARBA00022857"/>
    </source>
</evidence>
<dbReference type="PANTHER" id="PTHR43827:SF3">
    <property type="entry name" value="NADP-DEPENDENT OXIDOREDUCTASE DOMAIN-CONTAINING PROTEIN"/>
    <property type="match status" value="1"/>
</dbReference>
<dbReference type="InterPro" id="IPR020471">
    <property type="entry name" value="AKR"/>
</dbReference>
<feature type="binding site" evidence="6">
    <location>
        <position position="99"/>
    </location>
    <ligand>
        <name>substrate</name>
    </ligand>
</feature>
<dbReference type="EMBL" id="FOTW01000014">
    <property type="protein sequence ID" value="SFM19987.1"/>
    <property type="molecule type" value="Genomic_DNA"/>
</dbReference>
<dbReference type="PIRSF" id="PIRSF000097">
    <property type="entry name" value="AKR"/>
    <property type="match status" value="1"/>
</dbReference>
<dbReference type="PROSITE" id="PS00798">
    <property type="entry name" value="ALDOKETO_REDUCTASE_1"/>
    <property type="match status" value="1"/>
</dbReference>
<feature type="domain" description="NADP-dependent oxidoreductase" evidence="8">
    <location>
        <begin position="8"/>
        <end position="252"/>
    </location>
</feature>
<evidence type="ECO:0000256" key="4">
    <source>
        <dbReference type="ARBA" id="ARBA00049445"/>
    </source>
</evidence>
<dbReference type="AlphaFoldDB" id="A0A1I4NXE7"/>
<evidence type="ECO:0000256" key="1">
    <source>
        <dbReference type="ARBA" id="ARBA00007905"/>
    </source>
</evidence>
<dbReference type="RefSeq" id="WP_093388666.1">
    <property type="nucleotide sequence ID" value="NZ_FOTW01000014.1"/>
</dbReference>
<dbReference type="NCBIfam" id="NF008377">
    <property type="entry name" value="PRK11172.1"/>
    <property type="match status" value="1"/>
</dbReference>
<organism evidence="9 10">
    <name type="scientific">Rugamonas rubra</name>
    <dbReference type="NCBI Taxonomy" id="758825"/>
    <lineage>
        <taxon>Bacteria</taxon>
        <taxon>Pseudomonadati</taxon>
        <taxon>Pseudomonadota</taxon>
        <taxon>Betaproteobacteria</taxon>
        <taxon>Burkholderiales</taxon>
        <taxon>Oxalobacteraceae</taxon>
        <taxon>Telluria group</taxon>
        <taxon>Rugamonas</taxon>
    </lineage>
</organism>
<feature type="active site" description="Proton donor" evidence="5">
    <location>
        <position position="41"/>
    </location>
</feature>
<evidence type="ECO:0000256" key="6">
    <source>
        <dbReference type="PIRSR" id="PIRSR000097-2"/>
    </source>
</evidence>
<proteinExistence type="inferred from homology"/>
<dbReference type="Proteomes" id="UP000199470">
    <property type="component" value="Unassembled WGS sequence"/>
</dbReference>
<dbReference type="InterPro" id="IPR023210">
    <property type="entry name" value="NADP_OxRdtase_dom"/>
</dbReference>
<evidence type="ECO:0000256" key="7">
    <source>
        <dbReference type="PIRSR" id="PIRSR000097-3"/>
    </source>
</evidence>
<dbReference type="PRINTS" id="PR00069">
    <property type="entry name" value="ALDKETRDTASE"/>
</dbReference>
<dbReference type="FunFam" id="3.20.20.100:FF:000002">
    <property type="entry name" value="2,5-diketo-D-gluconic acid reductase A"/>
    <property type="match status" value="1"/>
</dbReference>
<name>A0A1I4NXE7_9BURK</name>
<keyword evidence="3" id="KW-0560">Oxidoreductase</keyword>
<dbReference type="Pfam" id="PF00248">
    <property type="entry name" value="Aldo_ket_red"/>
    <property type="match status" value="1"/>
</dbReference>
<feature type="site" description="Lowers pKa of active site Tyr" evidence="7">
    <location>
        <position position="66"/>
    </location>
</feature>
<dbReference type="SUPFAM" id="SSF51430">
    <property type="entry name" value="NAD(P)-linked oxidoreductase"/>
    <property type="match status" value="1"/>
</dbReference>
<dbReference type="InterPro" id="IPR036812">
    <property type="entry name" value="NAD(P)_OxRdtase_dom_sf"/>
</dbReference>
<comment type="catalytic activity">
    <reaction evidence="4">
        <text>hydroxyacetone + NADP(+) = methylglyoxal + NADPH + H(+)</text>
        <dbReference type="Rhea" id="RHEA:27986"/>
        <dbReference type="ChEBI" id="CHEBI:15378"/>
        <dbReference type="ChEBI" id="CHEBI:17158"/>
        <dbReference type="ChEBI" id="CHEBI:27957"/>
        <dbReference type="ChEBI" id="CHEBI:57783"/>
        <dbReference type="ChEBI" id="CHEBI:58349"/>
    </reaction>
</comment>